<comment type="caution">
    <text evidence="3">The sequence shown here is derived from an EMBL/GenBank/DDBJ whole genome shotgun (WGS) entry which is preliminary data.</text>
</comment>
<keyword evidence="2" id="KW-0812">Transmembrane</keyword>
<proteinExistence type="predicted"/>
<evidence type="ECO:0000256" key="2">
    <source>
        <dbReference type="SAM" id="Phobius"/>
    </source>
</evidence>
<dbReference type="RefSeq" id="WP_186345523.1">
    <property type="nucleotide sequence ID" value="NZ_BMMR01000001.1"/>
</dbReference>
<evidence type="ECO:0000313" key="3">
    <source>
        <dbReference type="EMBL" id="MBC2960248.1"/>
    </source>
</evidence>
<feature type="transmembrane region" description="Helical" evidence="2">
    <location>
        <begin position="75"/>
        <end position="101"/>
    </location>
</feature>
<feature type="region of interest" description="Disordered" evidence="1">
    <location>
        <begin position="1"/>
        <end position="39"/>
    </location>
</feature>
<keyword evidence="2" id="KW-1133">Transmembrane helix</keyword>
<dbReference type="Proteomes" id="UP000604001">
    <property type="component" value="Unassembled WGS sequence"/>
</dbReference>
<dbReference type="InterPro" id="IPR009937">
    <property type="entry name" value="Phage_holin_3_6"/>
</dbReference>
<keyword evidence="2" id="KW-0472">Membrane</keyword>
<sequence>MTQPTHQPFDPAAQPKGQPSGSSPQADRAPGEPADPRSLGEIVSDVTNDLTTLIKQEMDLAKAEMKEEFSKAGKGAGLLGGAGLAGYFVLFFLSWTVLFLLDNWMPIELSALIITGVWAIVAGVLALTGRKALKESNPQLPQTQQTLKEDAAWARAQKS</sequence>
<gene>
    <name evidence="3" type="ORF">H7344_08075</name>
</gene>
<keyword evidence="4" id="KW-1185">Reference proteome</keyword>
<name>A0ABR6U7Z9_9ACTN</name>
<dbReference type="EMBL" id="JACMYC010000004">
    <property type="protein sequence ID" value="MBC2960248.1"/>
    <property type="molecule type" value="Genomic_DNA"/>
</dbReference>
<accession>A0ABR6U7Z9</accession>
<evidence type="ECO:0000313" key="4">
    <source>
        <dbReference type="Proteomes" id="UP000604001"/>
    </source>
</evidence>
<feature type="transmembrane region" description="Helical" evidence="2">
    <location>
        <begin position="107"/>
        <end position="127"/>
    </location>
</feature>
<organism evidence="3 4">
    <name type="scientific">Nocardioides deserti</name>
    <dbReference type="NCBI Taxonomy" id="1588644"/>
    <lineage>
        <taxon>Bacteria</taxon>
        <taxon>Bacillati</taxon>
        <taxon>Actinomycetota</taxon>
        <taxon>Actinomycetes</taxon>
        <taxon>Propionibacteriales</taxon>
        <taxon>Nocardioidaceae</taxon>
        <taxon>Nocardioides</taxon>
    </lineage>
</organism>
<reference evidence="3 4" key="1">
    <citation type="submission" date="2020-08" db="EMBL/GenBank/DDBJ databases">
        <title>novel species in genus Nocardioides.</title>
        <authorList>
            <person name="Zhang G."/>
        </authorList>
    </citation>
    <scope>NUCLEOTIDE SEQUENCE [LARGE SCALE GENOMIC DNA]</scope>
    <source>
        <strain evidence="3 4">SC8A-24</strain>
    </source>
</reference>
<protein>
    <submittedName>
        <fullName evidence="3">Phage holin family protein</fullName>
    </submittedName>
</protein>
<dbReference type="Pfam" id="PF07332">
    <property type="entry name" value="Phage_holin_3_6"/>
    <property type="match status" value="1"/>
</dbReference>
<evidence type="ECO:0000256" key="1">
    <source>
        <dbReference type="SAM" id="MobiDB-lite"/>
    </source>
</evidence>